<gene>
    <name evidence="2" type="primary">Vigan.08G275400</name>
    <name evidence="2" type="ORF">VIGAN_08275400</name>
</gene>
<dbReference type="EMBL" id="AP015041">
    <property type="protein sequence ID" value="BAT95912.1"/>
    <property type="molecule type" value="Genomic_DNA"/>
</dbReference>
<proteinExistence type="predicted"/>
<dbReference type="Proteomes" id="UP000291084">
    <property type="component" value="Chromosome 8"/>
</dbReference>
<feature type="compositionally biased region" description="Polar residues" evidence="1">
    <location>
        <begin position="185"/>
        <end position="198"/>
    </location>
</feature>
<protein>
    <submittedName>
        <fullName evidence="2">Uncharacterized protein</fullName>
    </submittedName>
</protein>
<feature type="region of interest" description="Disordered" evidence="1">
    <location>
        <begin position="183"/>
        <end position="204"/>
    </location>
</feature>
<accession>A0A0S3SSS4</accession>
<dbReference type="AlphaFoldDB" id="A0A0S3SSS4"/>
<keyword evidence="3" id="KW-1185">Reference proteome</keyword>
<evidence type="ECO:0000313" key="2">
    <source>
        <dbReference type="EMBL" id="BAT95912.1"/>
    </source>
</evidence>
<sequence length="204" mass="23367">MLSPNGHNSWKNGQHHAFFLLKYLVQQSCMESPSVTALHNTHGCTSNGSLVYFILLALGITQMLKLVHQYTCFTRKSPRLTSFTCHGLHPLPLNKIQHVKKEIELNVGLLPKNTKRILKLHVKGHYGFMAASNNFFHHHSSHVKHVDSCKHISYFFSVLEEACEVHHFTDQHQYLHGLARDPEKQNGQQVGSEWNVQKNDVLDE</sequence>
<organism evidence="2 3">
    <name type="scientific">Vigna angularis var. angularis</name>
    <dbReference type="NCBI Taxonomy" id="157739"/>
    <lineage>
        <taxon>Eukaryota</taxon>
        <taxon>Viridiplantae</taxon>
        <taxon>Streptophyta</taxon>
        <taxon>Embryophyta</taxon>
        <taxon>Tracheophyta</taxon>
        <taxon>Spermatophyta</taxon>
        <taxon>Magnoliopsida</taxon>
        <taxon>eudicotyledons</taxon>
        <taxon>Gunneridae</taxon>
        <taxon>Pentapetalae</taxon>
        <taxon>rosids</taxon>
        <taxon>fabids</taxon>
        <taxon>Fabales</taxon>
        <taxon>Fabaceae</taxon>
        <taxon>Papilionoideae</taxon>
        <taxon>50 kb inversion clade</taxon>
        <taxon>NPAAA clade</taxon>
        <taxon>indigoferoid/millettioid clade</taxon>
        <taxon>Phaseoleae</taxon>
        <taxon>Vigna</taxon>
    </lineage>
</organism>
<reference evidence="2 3" key="1">
    <citation type="journal article" date="2015" name="Sci. Rep.">
        <title>The power of single molecule real-time sequencing technology in the de novo assembly of a eukaryotic genome.</title>
        <authorList>
            <person name="Sakai H."/>
            <person name="Naito K."/>
            <person name="Ogiso-Tanaka E."/>
            <person name="Takahashi Y."/>
            <person name="Iseki K."/>
            <person name="Muto C."/>
            <person name="Satou K."/>
            <person name="Teruya K."/>
            <person name="Shiroma A."/>
            <person name="Shimoji M."/>
            <person name="Hirano T."/>
            <person name="Itoh T."/>
            <person name="Kaga A."/>
            <person name="Tomooka N."/>
        </authorList>
    </citation>
    <scope>NUCLEOTIDE SEQUENCE [LARGE SCALE GENOMIC DNA]</scope>
    <source>
        <strain evidence="3">cv. Shumari</strain>
    </source>
</reference>
<evidence type="ECO:0000313" key="3">
    <source>
        <dbReference type="Proteomes" id="UP000291084"/>
    </source>
</evidence>
<evidence type="ECO:0000256" key="1">
    <source>
        <dbReference type="SAM" id="MobiDB-lite"/>
    </source>
</evidence>
<name>A0A0S3SSS4_PHAAN</name>